<keyword evidence="3" id="KW-0677">Repeat</keyword>
<evidence type="ECO:0000256" key="3">
    <source>
        <dbReference type="ARBA" id="ARBA00022737"/>
    </source>
</evidence>
<dbReference type="AlphaFoldDB" id="A0A815DZR0"/>
<dbReference type="Pfam" id="PF05965">
    <property type="entry name" value="FYRC"/>
    <property type="match status" value="1"/>
</dbReference>
<dbReference type="SUPFAM" id="SSF82199">
    <property type="entry name" value="SET domain"/>
    <property type="match status" value="1"/>
</dbReference>
<comment type="caution">
    <text evidence="9">The sequence shown here is derived from an EMBL/GenBank/DDBJ whole genome shotgun (WGS) entry which is preliminary data.</text>
</comment>
<organism evidence="9 10">
    <name type="scientific">Adineta steineri</name>
    <dbReference type="NCBI Taxonomy" id="433720"/>
    <lineage>
        <taxon>Eukaryota</taxon>
        <taxon>Metazoa</taxon>
        <taxon>Spiralia</taxon>
        <taxon>Gnathifera</taxon>
        <taxon>Rotifera</taxon>
        <taxon>Eurotatoria</taxon>
        <taxon>Bdelloidea</taxon>
        <taxon>Adinetida</taxon>
        <taxon>Adinetidae</taxon>
        <taxon>Adineta</taxon>
    </lineage>
</organism>
<dbReference type="PROSITE" id="PS00018">
    <property type="entry name" value="EF_HAND_1"/>
    <property type="match status" value="1"/>
</dbReference>
<dbReference type="GO" id="GO:0003713">
    <property type="term" value="F:transcription coactivator activity"/>
    <property type="evidence" value="ECO:0007669"/>
    <property type="project" value="TreeGrafter"/>
</dbReference>
<dbReference type="InterPro" id="IPR046341">
    <property type="entry name" value="SET_dom_sf"/>
</dbReference>
<dbReference type="GO" id="GO:0042800">
    <property type="term" value="F:histone H3K4 methyltransferase activity"/>
    <property type="evidence" value="ECO:0007669"/>
    <property type="project" value="TreeGrafter"/>
</dbReference>
<dbReference type="GO" id="GO:0044666">
    <property type="term" value="C:MLL3/4 complex"/>
    <property type="evidence" value="ECO:0007669"/>
    <property type="project" value="TreeGrafter"/>
</dbReference>
<evidence type="ECO:0000256" key="5">
    <source>
        <dbReference type="ARBA" id="ARBA00022833"/>
    </source>
</evidence>
<evidence type="ECO:0000313" key="9">
    <source>
        <dbReference type="EMBL" id="CAF1308047.1"/>
    </source>
</evidence>
<dbReference type="InterPro" id="IPR018247">
    <property type="entry name" value="EF_Hand_1_Ca_BS"/>
</dbReference>
<evidence type="ECO:0000256" key="6">
    <source>
        <dbReference type="ARBA" id="ARBA00023015"/>
    </source>
</evidence>
<dbReference type="InterPro" id="IPR003889">
    <property type="entry name" value="FYrich_C"/>
</dbReference>
<dbReference type="GO" id="GO:0045944">
    <property type="term" value="P:positive regulation of transcription by RNA polymerase II"/>
    <property type="evidence" value="ECO:0007669"/>
    <property type="project" value="TreeGrafter"/>
</dbReference>
<evidence type="ECO:0000256" key="1">
    <source>
        <dbReference type="ARBA" id="ARBA00004123"/>
    </source>
</evidence>
<dbReference type="PANTHER" id="PTHR45888">
    <property type="entry name" value="HL01030P-RELATED"/>
    <property type="match status" value="1"/>
</dbReference>
<keyword evidence="8" id="KW-0539">Nucleus</keyword>
<evidence type="ECO:0000256" key="7">
    <source>
        <dbReference type="ARBA" id="ARBA00023163"/>
    </source>
</evidence>
<dbReference type="PANTHER" id="PTHR45888:SF6">
    <property type="entry name" value="HL01030P-RELATED"/>
    <property type="match status" value="1"/>
</dbReference>
<name>A0A815DZR0_9BILA</name>
<proteinExistence type="predicted"/>
<evidence type="ECO:0000313" key="10">
    <source>
        <dbReference type="Proteomes" id="UP000663845"/>
    </source>
</evidence>
<keyword evidence="4" id="KW-0863">Zinc-finger</keyword>
<keyword evidence="7" id="KW-0804">Transcription</keyword>
<sequence>MPRDNIPPSATKKLQQFFTKTLDTNNDGLVNWTDFEAAIEEPHIIRLIESLPGVEMLQNYAFKYGRLQLFDMPLTVNPTGCARSEPTLRTHFRRHAHPLTSSHSSRSAALARNVPGAETTQIPYLKQFVLSKPTQYRKLKIEWRQNTYLAKSRIQGLGLFAARDLEKHTMVIEYIGELIRNEMMIMLLMQL</sequence>
<keyword evidence="2" id="KW-0479">Metal-binding</keyword>
<evidence type="ECO:0000256" key="4">
    <source>
        <dbReference type="ARBA" id="ARBA00022771"/>
    </source>
</evidence>
<reference evidence="9" key="1">
    <citation type="submission" date="2021-02" db="EMBL/GenBank/DDBJ databases">
        <authorList>
            <person name="Nowell W R."/>
        </authorList>
    </citation>
    <scope>NUCLEOTIDE SEQUENCE</scope>
</reference>
<evidence type="ECO:0000256" key="2">
    <source>
        <dbReference type="ARBA" id="ARBA00022723"/>
    </source>
</evidence>
<keyword evidence="5" id="KW-0862">Zinc</keyword>
<comment type="subcellular location">
    <subcellularLocation>
        <location evidence="1">Nucleus</location>
    </subcellularLocation>
</comment>
<accession>A0A815DZR0</accession>
<dbReference type="GO" id="GO:0008270">
    <property type="term" value="F:zinc ion binding"/>
    <property type="evidence" value="ECO:0007669"/>
    <property type="project" value="UniProtKB-KW"/>
</dbReference>
<keyword evidence="6" id="KW-0805">Transcription regulation</keyword>
<dbReference type="Proteomes" id="UP000663845">
    <property type="component" value="Unassembled WGS sequence"/>
</dbReference>
<gene>
    <name evidence="9" type="ORF">JYZ213_LOCUS32694</name>
</gene>
<protein>
    <submittedName>
        <fullName evidence="9">Uncharacterized protein</fullName>
    </submittedName>
</protein>
<evidence type="ECO:0000256" key="8">
    <source>
        <dbReference type="ARBA" id="ARBA00023242"/>
    </source>
</evidence>
<dbReference type="Gene3D" id="2.170.270.10">
    <property type="entry name" value="SET domain"/>
    <property type="match status" value="1"/>
</dbReference>
<dbReference type="EMBL" id="CAJNOG010000592">
    <property type="protein sequence ID" value="CAF1308047.1"/>
    <property type="molecule type" value="Genomic_DNA"/>
</dbReference>